<organism evidence="1 2">
    <name type="scientific">Staphylococcus aureus</name>
    <dbReference type="NCBI Taxonomy" id="1280"/>
    <lineage>
        <taxon>Bacteria</taxon>
        <taxon>Bacillati</taxon>
        <taxon>Bacillota</taxon>
        <taxon>Bacilli</taxon>
        <taxon>Bacillales</taxon>
        <taxon>Staphylococcaceae</taxon>
        <taxon>Staphylococcus</taxon>
    </lineage>
</organism>
<evidence type="ECO:0000313" key="2">
    <source>
        <dbReference type="Proteomes" id="UP000463077"/>
    </source>
</evidence>
<proteinExistence type="predicted"/>
<protein>
    <recommendedName>
        <fullName evidence="3">Phage protein</fullName>
    </recommendedName>
</protein>
<accession>A0AB73JHG8</accession>
<evidence type="ECO:0008006" key="3">
    <source>
        <dbReference type="Google" id="ProtNLM"/>
    </source>
</evidence>
<dbReference type="Proteomes" id="UP000463077">
    <property type="component" value="Unassembled WGS sequence"/>
</dbReference>
<reference evidence="1 2" key="1">
    <citation type="journal article" date="2019" name="Int. J. Infect. Dis.">
        <title>Characterization of a community-acquired methicillin-resistant sequence type 338 Staphylococcus aureus strain containing a staphylococcal cassette chromosome mec type VT.</title>
        <authorList>
            <person name="Chen Y."/>
            <person name="Hong J."/>
            <person name="Chen Y."/>
            <person name="Wang H."/>
            <person name="Yu Y."/>
            <person name="Qu T."/>
        </authorList>
    </citation>
    <scope>NUCLEOTIDE SEQUENCE [LARGE SCALE GENOMIC DNA]</scope>
    <source>
        <strain evidence="1 2">LJ05</strain>
    </source>
</reference>
<gene>
    <name evidence="1" type="ORF">GAY54_08380</name>
</gene>
<sequence length="68" mass="7941">MKRHTFYQGNDFYILKVTQDLFGCTGVHIYKNNSYVGMVDTADETDFLSIEKRILTDKDYVYSSELMA</sequence>
<evidence type="ECO:0000313" key="1">
    <source>
        <dbReference type="EMBL" id="MUG52570.1"/>
    </source>
</evidence>
<comment type="caution">
    <text evidence="1">The sequence shown here is derived from an EMBL/GenBank/DDBJ whole genome shotgun (WGS) entry which is preliminary data.</text>
</comment>
<dbReference type="RefSeq" id="WP_001575016.1">
    <property type="nucleotide sequence ID" value="NZ_CSHH01000019.1"/>
</dbReference>
<name>A0AB73JHG8_STAAU</name>
<dbReference type="AlphaFoldDB" id="A0AB73JHG8"/>
<dbReference type="EMBL" id="WFHO01000014">
    <property type="protein sequence ID" value="MUG52570.1"/>
    <property type="molecule type" value="Genomic_DNA"/>
</dbReference>